<gene>
    <name evidence="12" type="ORF">ENUP19_0040G0038</name>
</gene>
<dbReference type="InterPro" id="IPR036322">
    <property type="entry name" value="WD40_repeat_dom_sf"/>
</dbReference>
<comment type="caution">
    <text evidence="12">The sequence shown here is derived from an EMBL/GenBank/DDBJ whole genome shotgun (WGS) entry which is preliminary data.</text>
</comment>
<protein>
    <recommendedName>
        <fullName evidence="3">DDB1- and CUL4-associated factor 13</fullName>
    </recommendedName>
    <alternativeName>
        <fullName evidence="8">WD repeat and SOF domain-containing protein 1</fullName>
    </alternativeName>
</protein>
<evidence type="ECO:0000256" key="5">
    <source>
        <dbReference type="ARBA" id="ARBA00022737"/>
    </source>
</evidence>
<organism evidence="12 13">
    <name type="scientific">Entamoeba nuttalli</name>
    <dbReference type="NCBI Taxonomy" id="412467"/>
    <lineage>
        <taxon>Eukaryota</taxon>
        <taxon>Amoebozoa</taxon>
        <taxon>Evosea</taxon>
        <taxon>Archamoebae</taxon>
        <taxon>Mastigamoebida</taxon>
        <taxon>Entamoebidae</taxon>
        <taxon>Entamoeba</taxon>
    </lineage>
</organism>
<dbReference type="Proteomes" id="UP001628156">
    <property type="component" value="Unassembled WGS sequence"/>
</dbReference>
<feature type="compositionally biased region" description="Basic and acidic residues" evidence="10">
    <location>
        <begin position="447"/>
        <end position="458"/>
    </location>
</feature>
<dbReference type="PROSITE" id="PS00678">
    <property type="entry name" value="WD_REPEATS_1"/>
    <property type="match status" value="1"/>
</dbReference>
<evidence type="ECO:0000313" key="13">
    <source>
        <dbReference type="Proteomes" id="UP001628156"/>
    </source>
</evidence>
<accession>A0ABQ0D9W0</accession>
<evidence type="ECO:0000256" key="6">
    <source>
        <dbReference type="ARBA" id="ARBA00023242"/>
    </source>
</evidence>
<comment type="subcellular location">
    <subcellularLocation>
        <location evidence="1">Nucleus</location>
        <location evidence="1">Nucleolus</location>
    </subcellularLocation>
</comment>
<dbReference type="InterPro" id="IPR051733">
    <property type="entry name" value="WD_repeat_DCAF13/WDSOF1"/>
</dbReference>
<dbReference type="Pfam" id="PF00400">
    <property type="entry name" value="WD40"/>
    <property type="match status" value="4"/>
</dbReference>
<name>A0ABQ0D9W0_9EUKA</name>
<dbReference type="Pfam" id="PF04158">
    <property type="entry name" value="Sof1"/>
    <property type="match status" value="1"/>
</dbReference>
<dbReference type="PROSITE" id="PS50294">
    <property type="entry name" value="WD_REPEATS_REGION"/>
    <property type="match status" value="2"/>
</dbReference>
<feature type="repeat" description="WD" evidence="9">
    <location>
        <begin position="337"/>
        <end position="378"/>
    </location>
</feature>
<proteinExistence type="inferred from homology"/>
<keyword evidence="4 9" id="KW-0853">WD repeat</keyword>
<keyword evidence="6" id="KW-0539">Nucleus</keyword>
<dbReference type="SUPFAM" id="SSF50978">
    <property type="entry name" value="WD40 repeat-like"/>
    <property type="match status" value="1"/>
</dbReference>
<feature type="repeat" description="WD" evidence="9">
    <location>
        <begin position="71"/>
        <end position="113"/>
    </location>
</feature>
<dbReference type="PROSITE" id="PS50082">
    <property type="entry name" value="WD_REPEATS_2"/>
    <property type="match status" value="3"/>
</dbReference>
<evidence type="ECO:0000313" key="12">
    <source>
        <dbReference type="EMBL" id="GAB1219650.1"/>
    </source>
</evidence>
<reference evidence="12 13" key="1">
    <citation type="journal article" date="2019" name="PLoS Negl. Trop. Dis.">
        <title>Whole genome sequencing of Entamoeba nuttalli reveals mammalian host-related molecular signatures and a novel octapeptide-repeat surface protein.</title>
        <authorList>
            <person name="Tanaka M."/>
            <person name="Makiuchi T."/>
            <person name="Komiyama T."/>
            <person name="Shiina T."/>
            <person name="Osaki K."/>
            <person name="Tachibana H."/>
        </authorList>
    </citation>
    <scope>NUCLEOTIDE SEQUENCE [LARGE SCALE GENOMIC DNA]</scope>
    <source>
        <strain evidence="12 13">P19-061405</strain>
    </source>
</reference>
<keyword evidence="5" id="KW-0677">Repeat</keyword>
<dbReference type="InterPro" id="IPR015943">
    <property type="entry name" value="WD40/YVTN_repeat-like_dom_sf"/>
</dbReference>
<dbReference type="InterPro" id="IPR019775">
    <property type="entry name" value="WD40_repeat_CS"/>
</dbReference>
<comment type="similarity">
    <text evidence="2">Belongs to the WD repeat DCAF13/WDSOF1 family.</text>
</comment>
<keyword evidence="7" id="KW-0687">Ribonucleoprotein</keyword>
<evidence type="ECO:0000256" key="8">
    <source>
        <dbReference type="ARBA" id="ARBA00032239"/>
    </source>
</evidence>
<dbReference type="InterPro" id="IPR001680">
    <property type="entry name" value="WD40_rpt"/>
</dbReference>
<evidence type="ECO:0000256" key="9">
    <source>
        <dbReference type="PROSITE-ProRule" id="PRU00221"/>
    </source>
</evidence>
<dbReference type="PRINTS" id="PR00320">
    <property type="entry name" value="GPROTEINBRPT"/>
</dbReference>
<dbReference type="PANTHER" id="PTHR22851">
    <property type="entry name" value="U3 SMALL NUCLEOLAR RNA U3 SNORNA ASSOCIATED PROTEIN"/>
    <property type="match status" value="1"/>
</dbReference>
<dbReference type="Gene3D" id="2.130.10.10">
    <property type="entry name" value="YVTN repeat-like/Quinoprotein amine dehydrogenase"/>
    <property type="match status" value="2"/>
</dbReference>
<feature type="region of interest" description="Disordered" evidence="10">
    <location>
        <begin position="427"/>
        <end position="458"/>
    </location>
</feature>
<evidence type="ECO:0000256" key="4">
    <source>
        <dbReference type="ARBA" id="ARBA00022574"/>
    </source>
</evidence>
<evidence type="ECO:0000256" key="10">
    <source>
        <dbReference type="SAM" id="MobiDB-lite"/>
    </source>
</evidence>
<keyword evidence="13" id="KW-1185">Reference proteome</keyword>
<evidence type="ECO:0000256" key="2">
    <source>
        <dbReference type="ARBA" id="ARBA00005649"/>
    </source>
</evidence>
<dbReference type="EMBL" id="BAAFRS010000040">
    <property type="protein sequence ID" value="GAB1219650.1"/>
    <property type="molecule type" value="Genomic_DNA"/>
</dbReference>
<feature type="compositionally biased region" description="Basic residues" evidence="10">
    <location>
        <begin position="434"/>
        <end position="446"/>
    </location>
</feature>
<sequence>MTEPQGFDPTKFKLITRNVLTEYKELPSDLARVQRSMKEEDHPFAQAREYKRALNATKLDKIFAKPFIGNLAGHPDGVTCITRTGNEISYMASGGYDGEVRVWNVGTKQCLYTIQAHDTVCKGISVSTTKIPYIVTCSTDHTCKLWPLSISTEEDSKPAKVNAPLMTYNHEIPFSCIDTRRETEDFCTGTSEGLDLWTFSRNEIVQHYDTETDGVLGCKISPTENNVVGITGGNRSIILIDLRANTPIKTVYGVRRYNDLSWNPQQVYMFTACSDDWNLYTYDIRRLNEARTIHKGHLGPVLTVDYSPTGREFATGSYDKCIRIYNEWCGYARDCYHTQRMQKVFNVCYSGDGHYIFSGSDEGNIRIWKAFASESTKIKDKREIAKLNYLNGLKKKYKDMPEIRRIANHIHLPKELMHTKTIRDTMILSEKKKELNRKKHAKKERKTKKEKEENGNEN</sequence>
<evidence type="ECO:0000259" key="11">
    <source>
        <dbReference type="Pfam" id="PF04158"/>
    </source>
</evidence>
<feature type="domain" description="Sof1-like protein" evidence="11">
    <location>
        <begin position="370"/>
        <end position="452"/>
    </location>
</feature>
<feature type="repeat" description="WD" evidence="9">
    <location>
        <begin position="294"/>
        <end position="326"/>
    </location>
</feature>
<dbReference type="InterPro" id="IPR020472">
    <property type="entry name" value="WD40_PAC1"/>
</dbReference>
<dbReference type="SMART" id="SM00320">
    <property type="entry name" value="WD40"/>
    <property type="match status" value="6"/>
</dbReference>
<evidence type="ECO:0000256" key="7">
    <source>
        <dbReference type="ARBA" id="ARBA00023274"/>
    </source>
</evidence>
<dbReference type="InterPro" id="IPR007287">
    <property type="entry name" value="Sof1"/>
</dbReference>
<evidence type="ECO:0000256" key="1">
    <source>
        <dbReference type="ARBA" id="ARBA00004604"/>
    </source>
</evidence>
<dbReference type="PANTHER" id="PTHR22851:SF0">
    <property type="entry name" value="DDB1- AND CUL4-ASSOCIATED FACTOR 13"/>
    <property type="match status" value="1"/>
</dbReference>
<evidence type="ECO:0000256" key="3">
    <source>
        <dbReference type="ARBA" id="ARBA00021762"/>
    </source>
</evidence>